<feature type="region of interest" description="Disordered" evidence="1">
    <location>
        <begin position="1"/>
        <end position="50"/>
    </location>
</feature>
<proteinExistence type="predicted"/>
<organism evidence="2">
    <name type="scientific">Fagus sylvatica</name>
    <name type="common">Beechnut</name>
    <dbReference type="NCBI Taxonomy" id="28930"/>
    <lineage>
        <taxon>Eukaryota</taxon>
        <taxon>Viridiplantae</taxon>
        <taxon>Streptophyta</taxon>
        <taxon>Embryophyta</taxon>
        <taxon>Tracheophyta</taxon>
        <taxon>Spermatophyta</taxon>
        <taxon>Magnoliopsida</taxon>
        <taxon>eudicotyledons</taxon>
        <taxon>Gunneridae</taxon>
        <taxon>Pentapetalae</taxon>
        <taxon>rosids</taxon>
        <taxon>fabids</taxon>
        <taxon>Fagales</taxon>
        <taxon>Fagaceae</taxon>
        <taxon>Fagus</taxon>
    </lineage>
</organism>
<sequence>MPPNNPTTTSPSSTSSPSPPLMTRSPSRLRQLQKPTLNPSPQNPSLNIDKEARTKKGFWIASWVDLERVVPWWLQASSQQALGSQLQ</sequence>
<accession>A0A2N9FBV9</accession>
<name>A0A2N9FBV9_FAGSY</name>
<reference evidence="2" key="1">
    <citation type="submission" date="2018-02" db="EMBL/GenBank/DDBJ databases">
        <authorList>
            <person name="Cohen D.B."/>
            <person name="Kent A.D."/>
        </authorList>
    </citation>
    <scope>NUCLEOTIDE SEQUENCE</scope>
</reference>
<evidence type="ECO:0000313" key="2">
    <source>
        <dbReference type="EMBL" id="SPC84490.1"/>
    </source>
</evidence>
<feature type="compositionally biased region" description="Polar residues" evidence="1">
    <location>
        <begin position="33"/>
        <end position="46"/>
    </location>
</feature>
<dbReference type="AlphaFoldDB" id="A0A2N9FBV9"/>
<gene>
    <name evidence="2" type="ORF">FSB_LOCUS12372</name>
</gene>
<evidence type="ECO:0000256" key="1">
    <source>
        <dbReference type="SAM" id="MobiDB-lite"/>
    </source>
</evidence>
<dbReference type="EMBL" id="OIVN01000713">
    <property type="protein sequence ID" value="SPC84490.1"/>
    <property type="molecule type" value="Genomic_DNA"/>
</dbReference>
<protein>
    <submittedName>
        <fullName evidence="2">Uncharacterized protein</fullName>
    </submittedName>
</protein>
<feature type="compositionally biased region" description="Low complexity" evidence="1">
    <location>
        <begin position="1"/>
        <end position="29"/>
    </location>
</feature>